<dbReference type="InterPro" id="IPR011033">
    <property type="entry name" value="PRC_barrel-like_sf"/>
</dbReference>
<evidence type="ECO:0000256" key="2">
    <source>
        <dbReference type="ARBA" id="ARBA00022517"/>
    </source>
</evidence>
<comment type="domain">
    <text evidence="5">The PRC barrel domain binds ribosomal protein uS19.</text>
</comment>
<dbReference type="Proteomes" id="UP000198462">
    <property type="component" value="Unassembled WGS sequence"/>
</dbReference>
<reference evidence="9" key="1">
    <citation type="submission" date="2017-05" db="EMBL/GenBank/DDBJ databases">
        <authorList>
            <person name="Lin X."/>
        </authorList>
    </citation>
    <scope>NUCLEOTIDE SEQUENCE [LARGE SCALE GENOMIC DNA]</scope>
    <source>
        <strain evidence="9">JLT2012</strain>
    </source>
</reference>
<accession>A0A219B4H0</accession>
<dbReference type="InterPro" id="IPR036976">
    <property type="entry name" value="RimM_N_sf"/>
</dbReference>
<gene>
    <name evidence="5" type="primary">rimM</name>
    <name evidence="8" type="ORF">B5C34_05860</name>
</gene>
<dbReference type="InterPro" id="IPR009000">
    <property type="entry name" value="Transl_B-barrel_sf"/>
</dbReference>
<dbReference type="SUPFAM" id="SSF50346">
    <property type="entry name" value="PRC-barrel domain"/>
    <property type="match status" value="1"/>
</dbReference>
<keyword evidence="2 5" id="KW-0690">Ribosome biogenesis</keyword>
<name>A0A219B4H0_9SPHN</name>
<dbReference type="AlphaFoldDB" id="A0A219B4H0"/>
<comment type="caution">
    <text evidence="8">The sequence shown here is derived from an EMBL/GenBank/DDBJ whole genome shotgun (WGS) entry which is preliminary data.</text>
</comment>
<evidence type="ECO:0000256" key="4">
    <source>
        <dbReference type="ARBA" id="ARBA00023186"/>
    </source>
</evidence>
<keyword evidence="1 5" id="KW-0963">Cytoplasm</keyword>
<feature type="domain" description="RimM N-terminal" evidence="6">
    <location>
        <begin position="12"/>
        <end position="88"/>
    </location>
</feature>
<comment type="similarity">
    <text evidence="5">Belongs to the RimM family.</text>
</comment>
<dbReference type="Gene3D" id="2.40.30.60">
    <property type="entry name" value="RimM"/>
    <property type="match status" value="1"/>
</dbReference>
<dbReference type="PANTHER" id="PTHR33692">
    <property type="entry name" value="RIBOSOME MATURATION FACTOR RIMM"/>
    <property type="match status" value="1"/>
</dbReference>
<comment type="subcellular location">
    <subcellularLocation>
        <location evidence="5">Cytoplasm</location>
    </subcellularLocation>
</comment>
<sequence>MSGATNDPPVTLAAIAGAHGVTGEVRLKLFAESLDSLKRHGRFDAGGRPLRLKSLKQSGKWIVARFEGVGDRNAAEALRGTPLTVPRSALPEPGDDEIYVADLVGRPAFSAAGAELGRVVAVENFGASDILEIERPEGGRFMVPFTAEAVPQLDPDLLIADEFVEGLG</sequence>
<dbReference type="Gene3D" id="2.30.30.240">
    <property type="entry name" value="PRC-barrel domain"/>
    <property type="match status" value="1"/>
</dbReference>
<dbReference type="GO" id="GO:0006364">
    <property type="term" value="P:rRNA processing"/>
    <property type="evidence" value="ECO:0007669"/>
    <property type="project" value="UniProtKB-UniRule"/>
</dbReference>
<evidence type="ECO:0000256" key="5">
    <source>
        <dbReference type="HAMAP-Rule" id="MF_00014"/>
    </source>
</evidence>
<keyword evidence="9" id="KW-1185">Reference proteome</keyword>
<keyword evidence="3 5" id="KW-0698">rRNA processing</keyword>
<organism evidence="8 9">
    <name type="scientific">Pacificimonas flava</name>
    <dbReference type="NCBI Taxonomy" id="1234595"/>
    <lineage>
        <taxon>Bacteria</taxon>
        <taxon>Pseudomonadati</taxon>
        <taxon>Pseudomonadota</taxon>
        <taxon>Alphaproteobacteria</taxon>
        <taxon>Sphingomonadales</taxon>
        <taxon>Sphingosinicellaceae</taxon>
        <taxon>Pacificimonas</taxon>
    </lineage>
</organism>
<feature type="domain" description="Ribosome maturation factor RimM PRC barrel" evidence="7">
    <location>
        <begin position="101"/>
        <end position="154"/>
    </location>
</feature>
<evidence type="ECO:0000259" key="7">
    <source>
        <dbReference type="Pfam" id="PF24986"/>
    </source>
</evidence>
<proteinExistence type="inferred from homology"/>
<evidence type="ECO:0000313" key="8">
    <source>
        <dbReference type="EMBL" id="OWV33033.1"/>
    </source>
</evidence>
<dbReference type="InterPro" id="IPR056792">
    <property type="entry name" value="PRC_RimM"/>
</dbReference>
<dbReference type="InterPro" id="IPR011961">
    <property type="entry name" value="RimM"/>
</dbReference>
<dbReference type="SUPFAM" id="SSF50447">
    <property type="entry name" value="Translation proteins"/>
    <property type="match status" value="1"/>
</dbReference>
<dbReference type="EMBL" id="NFZT01000001">
    <property type="protein sequence ID" value="OWV33033.1"/>
    <property type="molecule type" value="Genomic_DNA"/>
</dbReference>
<keyword evidence="4 5" id="KW-0143">Chaperone</keyword>
<evidence type="ECO:0000259" key="6">
    <source>
        <dbReference type="Pfam" id="PF01782"/>
    </source>
</evidence>
<comment type="function">
    <text evidence="5">An accessory protein needed during the final step in the assembly of 30S ribosomal subunit, possibly for assembly of the head region. Essential for efficient processing of 16S rRNA. May be needed both before and after RbfA during the maturation of 16S rRNA. It has affinity for free ribosomal 30S subunits but not for 70S ribosomes.</text>
</comment>
<dbReference type="GO" id="GO:0005840">
    <property type="term" value="C:ribosome"/>
    <property type="evidence" value="ECO:0007669"/>
    <property type="project" value="InterPro"/>
</dbReference>
<dbReference type="GO" id="GO:0043022">
    <property type="term" value="F:ribosome binding"/>
    <property type="evidence" value="ECO:0007669"/>
    <property type="project" value="InterPro"/>
</dbReference>
<dbReference type="OrthoDB" id="9788191at2"/>
<evidence type="ECO:0000256" key="3">
    <source>
        <dbReference type="ARBA" id="ARBA00022552"/>
    </source>
</evidence>
<dbReference type="RefSeq" id="WP_088711821.1">
    <property type="nucleotide sequence ID" value="NZ_NFZT01000001.1"/>
</dbReference>
<dbReference type="Pfam" id="PF01782">
    <property type="entry name" value="RimM"/>
    <property type="match status" value="1"/>
</dbReference>
<dbReference type="NCBIfam" id="TIGR02273">
    <property type="entry name" value="16S_RimM"/>
    <property type="match status" value="1"/>
</dbReference>
<dbReference type="InterPro" id="IPR002676">
    <property type="entry name" value="RimM_N"/>
</dbReference>
<dbReference type="Pfam" id="PF24986">
    <property type="entry name" value="PRC_RimM"/>
    <property type="match status" value="1"/>
</dbReference>
<dbReference type="GO" id="GO:0042274">
    <property type="term" value="P:ribosomal small subunit biogenesis"/>
    <property type="evidence" value="ECO:0007669"/>
    <property type="project" value="UniProtKB-UniRule"/>
</dbReference>
<dbReference type="PANTHER" id="PTHR33692:SF1">
    <property type="entry name" value="RIBOSOME MATURATION FACTOR RIMM"/>
    <property type="match status" value="1"/>
</dbReference>
<evidence type="ECO:0000256" key="1">
    <source>
        <dbReference type="ARBA" id="ARBA00022490"/>
    </source>
</evidence>
<evidence type="ECO:0000313" key="9">
    <source>
        <dbReference type="Proteomes" id="UP000198462"/>
    </source>
</evidence>
<protein>
    <recommendedName>
        <fullName evidence="5">Ribosome maturation factor RimM</fullName>
    </recommendedName>
</protein>
<comment type="subunit">
    <text evidence="5">Binds ribosomal protein uS19.</text>
</comment>
<dbReference type="HAMAP" id="MF_00014">
    <property type="entry name" value="Ribosome_mat_RimM"/>
    <property type="match status" value="1"/>
</dbReference>
<dbReference type="GO" id="GO:0005737">
    <property type="term" value="C:cytoplasm"/>
    <property type="evidence" value="ECO:0007669"/>
    <property type="project" value="UniProtKB-SubCell"/>
</dbReference>